<name>A0AAU9JWD7_9CILI</name>
<dbReference type="GO" id="GO:0007018">
    <property type="term" value="P:microtubule-based movement"/>
    <property type="evidence" value="ECO:0007669"/>
    <property type="project" value="InterPro"/>
</dbReference>
<protein>
    <recommendedName>
        <fullName evidence="1">Dynein heavy chain coiled coil stalk domain-containing protein</fullName>
    </recommendedName>
</protein>
<dbReference type="EMBL" id="CAJZBQ010000046">
    <property type="protein sequence ID" value="CAG9328871.1"/>
    <property type="molecule type" value="Genomic_DNA"/>
</dbReference>
<keyword evidence="3" id="KW-1185">Reference proteome</keyword>
<dbReference type="GO" id="GO:0045505">
    <property type="term" value="F:dynein intermediate chain binding"/>
    <property type="evidence" value="ECO:0007669"/>
    <property type="project" value="InterPro"/>
</dbReference>
<dbReference type="AlphaFoldDB" id="A0AAU9JWD7"/>
<reference evidence="2" key="1">
    <citation type="submission" date="2021-09" db="EMBL/GenBank/DDBJ databases">
        <authorList>
            <consortium name="AG Swart"/>
            <person name="Singh M."/>
            <person name="Singh A."/>
            <person name="Seah K."/>
            <person name="Emmerich C."/>
        </authorList>
    </citation>
    <scope>NUCLEOTIDE SEQUENCE</scope>
    <source>
        <strain evidence="2">ATCC30299</strain>
    </source>
</reference>
<dbReference type="InterPro" id="IPR026983">
    <property type="entry name" value="DHC"/>
</dbReference>
<comment type="caution">
    <text evidence="2">The sequence shown here is derived from an EMBL/GenBank/DDBJ whole genome shotgun (WGS) entry which is preliminary data.</text>
</comment>
<sequence>MEPYSRILEAIERSGDPASALTEIEQEISEIPQKLEVLTAELASLREEENSYNTYLPNFQAALSTAQRELSVLSKNDINEIRSFAKPPKTVEKVAEGILILLGSSNISWDAFRKLSGNQFLETLVTFDIHNVPKQRIDHLKPFIDEYEGHEVEIRKVSKATYGLYMWVAGVYKFCQLLSQFRPIGQIRAEINEKNQEIAGLQQKLDEGPSKIEALKERIEKMNNP</sequence>
<evidence type="ECO:0000313" key="2">
    <source>
        <dbReference type="EMBL" id="CAG9328871.1"/>
    </source>
</evidence>
<dbReference type="InterPro" id="IPR024743">
    <property type="entry name" value="Dynein_HC_stalk"/>
</dbReference>
<gene>
    <name evidence="2" type="ORF">BSTOLATCC_MIC46855</name>
</gene>
<dbReference type="Pfam" id="PF12777">
    <property type="entry name" value="MT"/>
    <property type="match status" value="1"/>
</dbReference>
<dbReference type="PANTHER" id="PTHR45703">
    <property type="entry name" value="DYNEIN HEAVY CHAIN"/>
    <property type="match status" value="1"/>
</dbReference>
<dbReference type="GO" id="GO:0030286">
    <property type="term" value="C:dynein complex"/>
    <property type="evidence" value="ECO:0007669"/>
    <property type="project" value="InterPro"/>
</dbReference>
<evidence type="ECO:0000259" key="1">
    <source>
        <dbReference type="Pfam" id="PF12777"/>
    </source>
</evidence>
<evidence type="ECO:0000313" key="3">
    <source>
        <dbReference type="Proteomes" id="UP001162131"/>
    </source>
</evidence>
<dbReference type="Proteomes" id="UP001162131">
    <property type="component" value="Unassembled WGS sequence"/>
</dbReference>
<proteinExistence type="predicted"/>
<feature type="domain" description="Dynein heavy chain coiled coil stalk" evidence="1">
    <location>
        <begin position="33"/>
        <end position="222"/>
    </location>
</feature>
<dbReference type="GO" id="GO:0051959">
    <property type="term" value="F:dynein light intermediate chain binding"/>
    <property type="evidence" value="ECO:0007669"/>
    <property type="project" value="InterPro"/>
</dbReference>
<organism evidence="2 3">
    <name type="scientific">Blepharisma stoltei</name>
    <dbReference type="NCBI Taxonomy" id="1481888"/>
    <lineage>
        <taxon>Eukaryota</taxon>
        <taxon>Sar</taxon>
        <taxon>Alveolata</taxon>
        <taxon>Ciliophora</taxon>
        <taxon>Postciliodesmatophora</taxon>
        <taxon>Heterotrichea</taxon>
        <taxon>Heterotrichida</taxon>
        <taxon>Blepharismidae</taxon>
        <taxon>Blepharisma</taxon>
    </lineage>
</organism>
<dbReference type="Gene3D" id="1.20.920.20">
    <property type="match status" value="1"/>
</dbReference>
<accession>A0AAU9JWD7</accession>